<dbReference type="InterPro" id="IPR029060">
    <property type="entry name" value="PIN-like_dom_sf"/>
</dbReference>
<dbReference type="InterPro" id="IPR008918">
    <property type="entry name" value="HhH2"/>
</dbReference>
<evidence type="ECO:0000259" key="6">
    <source>
        <dbReference type="SMART" id="SM00475"/>
    </source>
</evidence>
<dbReference type="InterPro" id="IPR036279">
    <property type="entry name" value="5-3_exonuclease_C_sf"/>
</dbReference>
<dbReference type="GO" id="GO:0003677">
    <property type="term" value="F:DNA binding"/>
    <property type="evidence" value="ECO:0007669"/>
    <property type="project" value="UniProtKB-KW"/>
</dbReference>
<dbReference type="InterPro" id="IPR002421">
    <property type="entry name" value="5-3_exonuclease"/>
</dbReference>
<dbReference type="InterPro" id="IPR020045">
    <property type="entry name" value="DNA_polI_H3TH"/>
</dbReference>
<evidence type="ECO:0000256" key="1">
    <source>
        <dbReference type="ARBA" id="ARBA00022722"/>
    </source>
</evidence>
<dbReference type="GO" id="GO:0033567">
    <property type="term" value="P:DNA replication, Okazaki fragment processing"/>
    <property type="evidence" value="ECO:0007669"/>
    <property type="project" value="InterPro"/>
</dbReference>
<dbReference type="PANTHER" id="PTHR42646">
    <property type="entry name" value="FLAP ENDONUCLEASE XNI"/>
    <property type="match status" value="1"/>
</dbReference>
<gene>
    <name evidence="7" type="primary">xni</name>
    <name evidence="7" type="ORF">GCM10007894_09360</name>
</gene>
<dbReference type="PANTHER" id="PTHR42646:SF2">
    <property type="entry name" value="5'-3' EXONUCLEASE FAMILY PROTEIN"/>
    <property type="match status" value="1"/>
</dbReference>
<evidence type="ECO:0000256" key="3">
    <source>
        <dbReference type="ARBA" id="ARBA00022801"/>
    </source>
</evidence>
<dbReference type="InterPro" id="IPR020046">
    <property type="entry name" value="5-3_exonucl_a-hlix_arch_N"/>
</dbReference>
<dbReference type="GO" id="GO:0017108">
    <property type="term" value="F:5'-flap endonuclease activity"/>
    <property type="evidence" value="ECO:0007669"/>
    <property type="project" value="InterPro"/>
</dbReference>
<feature type="domain" description="5'-3' exonuclease" evidence="6">
    <location>
        <begin position="4"/>
        <end position="252"/>
    </location>
</feature>
<dbReference type="CDD" id="cd09859">
    <property type="entry name" value="PIN_53EXO"/>
    <property type="match status" value="1"/>
</dbReference>
<dbReference type="FunFam" id="1.10.150.20:FF:000003">
    <property type="entry name" value="DNA polymerase I"/>
    <property type="match status" value="1"/>
</dbReference>
<dbReference type="AlphaFoldDB" id="A0AA37TU03"/>
<keyword evidence="4" id="KW-0630">Potassium</keyword>
<dbReference type="SUPFAM" id="SSF47807">
    <property type="entry name" value="5' to 3' exonuclease, C-terminal subdomain"/>
    <property type="match status" value="1"/>
</dbReference>
<dbReference type="Proteomes" id="UP001157439">
    <property type="component" value="Unassembled WGS sequence"/>
</dbReference>
<dbReference type="SMART" id="SM00279">
    <property type="entry name" value="HhH2"/>
    <property type="match status" value="1"/>
</dbReference>
<evidence type="ECO:0000313" key="7">
    <source>
        <dbReference type="EMBL" id="GLS82959.1"/>
    </source>
</evidence>
<evidence type="ECO:0000256" key="5">
    <source>
        <dbReference type="ARBA" id="ARBA00023125"/>
    </source>
</evidence>
<dbReference type="NCBIfam" id="NF007017">
    <property type="entry name" value="PRK09482.1"/>
    <property type="match status" value="1"/>
</dbReference>
<comment type="caution">
    <text evidence="7">The sequence shown here is derived from an EMBL/GenBank/DDBJ whole genome shotgun (WGS) entry which is preliminary data.</text>
</comment>
<dbReference type="Gene3D" id="3.40.50.1010">
    <property type="entry name" value="5'-nuclease"/>
    <property type="match status" value="1"/>
</dbReference>
<reference evidence="7 8" key="1">
    <citation type="journal article" date="2014" name="Int. J. Syst. Evol. Microbiol.">
        <title>Complete genome sequence of Corynebacterium casei LMG S-19264T (=DSM 44701T), isolated from a smear-ripened cheese.</title>
        <authorList>
            <consortium name="US DOE Joint Genome Institute (JGI-PGF)"/>
            <person name="Walter F."/>
            <person name="Albersmeier A."/>
            <person name="Kalinowski J."/>
            <person name="Ruckert C."/>
        </authorList>
    </citation>
    <scope>NUCLEOTIDE SEQUENCE [LARGE SCALE GENOMIC DNA]</scope>
    <source>
        <strain evidence="7 8">NBRC 112785</strain>
    </source>
</reference>
<sequence length="255" mass="28608">MGQPHLVIVDALNLVRRMHAALPEEPPEHFCNRVQRNLLKLQRGLKASHLMLVWDGDRNSWRKQLYPNYKAGRSPMPASLSDNLTALITHCEQHGYRSITADQEADDAIASIALKILNNNVMATIVSTDKGFCQLLGSGVRLWDHFNQKPIDEDTVLLRFELASNQLTQLWALAGDSGNKIPGVKGIGSKTAVGLLQRYGSVKAIYQHLDELPTAQRNKLANDKEAARISYQLAKLKTNNQFQLRLSDFRVKDMS</sequence>
<proteinExistence type="predicted"/>
<dbReference type="Gene3D" id="1.10.150.20">
    <property type="entry name" value="5' to 3' exonuclease, C-terminal subdomain"/>
    <property type="match status" value="1"/>
</dbReference>
<dbReference type="Pfam" id="PF01367">
    <property type="entry name" value="5_3_exonuc"/>
    <property type="match status" value="1"/>
</dbReference>
<evidence type="ECO:0000313" key="8">
    <source>
        <dbReference type="Proteomes" id="UP001157439"/>
    </source>
</evidence>
<protein>
    <submittedName>
        <fullName evidence="7">Flap endonuclease Xni</fullName>
    </submittedName>
</protein>
<evidence type="ECO:0000256" key="4">
    <source>
        <dbReference type="ARBA" id="ARBA00022958"/>
    </source>
</evidence>
<dbReference type="RefSeq" id="WP_095499970.1">
    <property type="nucleotide sequence ID" value="NZ_BSPO01000002.1"/>
</dbReference>
<accession>A0AA37TU03</accession>
<keyword evidence="1" id="KW-0540">Nuclease</keyword>
<dbReference type="CDD" id="cd09898">
    <property type="entry name" value="H3TH_53EXO"/>
    <property type="match status" value="1"/>
</dbReference>
<dbReference type="InterPro" id="IPR038969">
    <property type="entry name" value="FEN"/>
</dbReference>
<keyword evidence="8" id="KW-1185">Reference proteome</keyword>
<keyword evidence="5" id="KW-0238">DNA-binding</keyword>
<dbReference type="SUPFAM" id="SSF88723">
    <property type="entry name" value="PIN domain-like"/>
    <property type="match status" value="1"/>
</dbReference>
<dbReference type="SMART" id="SM00475">
    <property type="entry name" value="53EXOc"/>
    <property type="match status" value="1"/>
</dbReference>
<organism evidence="7 8">
    <name type="scientific">Paraferrimonas haliotis</name>
    <dbReference type="NCBI Taxonomy" id="2013866"/>
    <lineage>
        <taxon>Bacteria</taxon>
        <taxon>Pseudomonadati</taxon>
        <taxon>Pseudomonadota</taxon>
        <taxon>Gammaproteobacteria</taxon>
        <taxon>Alteromonadales</taxon>
        <taxon>Ferrimonadaceae</taxon>
        <taxon>Paraferrimonas</taxon>
    </lineage>
</organism>
<dbReference type="EMBL" id="BSPO01000002">
    <property type="protein sequence ID" value="GLS82959.1"/>
    <property type="molecule type" value="Genomic_DNA"/>
</dbReference>
<name>A0AA37TU03_9GAMM</name>
<evidence type="ECO:0000256" key="2">
    <source>
        <dbReference type="ARBA" id="ARBA00022759"/>
    </source>
</evidence>
<dbReference type="Pfam" id="PF02739">
    <property type="entry name" value="5_3_exonuc_N"/>
    <property type="match status" value="1"/>
</dbReference>
<dbReference type="GO" id="GO:0008409">
    <property type="term" value="F:5'-3' exonuclease activity"/>
    <property type="evidence" value="ECO:0007669"/>
    <property type="project" value="InterPro"/>
</dbReference>
<keyword evidence="3" id="KW-0378">Hydrolase</keyword>
<keyword evidence="2 7" id="KW-0255">Endonuclease</keyword>